<evidence type="ECO:0000313" key="6">
    <source>
        <dbReference type="Proteomes" id="UP000266118"/>
    </source>
</evidence>
<keyword evidence="6" id="KW-1185">Reference proteome</keyword>
<comment type="similarity">
    <text evidence="1">Belongs to the acetyltransferase family.</text>
</comment>
<evidence type="ECO:0000313" key="5">
    <source>
        <dbReference type="EMBL" id="AYD49138.1"/>
    </source>
</evidence>
<name>A0A386HT31_9BACT</name>
<proteinExistence type="inferred from homology"/>
<dbReference type="CDD" id="cd04301">
    <property type="entry name" value="NAT_SF"/>
    <property type="match status" value="1"/>
</dbReference>
<evidence type="ECO:0000256" key="2">
    <source>
        <dbReference type="ARBA" id="ARBA00022679"/>
    </source>
</evidence>
<dbReference type="InterPro" id="IPR000182">
    <property type="entry name" value="GNAT_dom"/>
</dbReference>
<dbReference type="Proteomes" id="UP000266118">
    <property type="component" value="Chromosome"/>
</dbReference>
<reference evidence="5 6" key="1">
    <citation type="submission" date="2018-09" db="EMBL/GenBank/DDBJ databases">
        <title>Arachidicoccus sp. nov., a bacterium isolated from soil.</title>
        <authorList>
            <person name="Weon H.-Y."/>
            <person name="Kwon S.-W."/>
            <person name="Lee S.A."/>
        </authorList>
    </citation>
    <scope>NUCLEOTIDE SEQUENCE [LARGE SCALE GENOMIC DNA]</scope>
    <source>
        <strain evidence="5 6">KIS59-12</strain>
    </source>
</reference>
<dbReference type="PROSITE" id="PS51186">
    <property type="entry name" value="GNAT"/>
    <property type="match status" value="1"/>
</dbReference>
<dbReference type="OrthoDB" id="9805924at2"/>
<dbReference type="KEGG" id="ark:D6B99_16825"/>
<evidence type="ECO:0000259" key="4">
    <source>
        <dbReference type="PROSITE" id="PS51186"/>
    </source>
</evidence>
<feature type="domain" description="N-acetyltransferase" evidence="4">
    <location>
        <begin position="2"/>
        <end position="150"/>
    </location>
</feature>
<dbReference type="FunFam" id="3.40.630.30:FF:000064">
    <property type="entry name" value="GNAT family acetyltransferase"/>
    <property type="match status" value="1"/>
</dbReference>
<evidence type="ECO:0000256" key="1">
    <source>
        <dbReference type="ARBA" id="ARBA00008694"/>
    </source>
</evidence>
<keyword evidence="2 5" id="KW-0808">Transferase</keyword>
<gene>
    <name evidence="5" type="ORF">D6B99_16825</name>
</gene>
<sequence>MYRIRRAIKEDCVQLMELIRELAEFEKAPQEVTVSLTHFEESGFGQNPIWWAFVAEQEATNKIVAFALYYIRYSTWKGQRMYLEDLIVTEACRGKGVGKLLFERLIEEAKDKNLAGMVWQALDWNQPALNFYKKYKADFDSEWVNCSISF</sequence>
<dbReference type="Pfam" id="PF00583">
    <property type="entry name" value="Acetyltransf_1"/>
    <property type="match status" value="1"/>
</dbReference>
<dbReference type="PANTHER" id="PTHR10545">
    <property type="entry name" value="DIAMINE N-ACETYLTRANSFERASE"/>
    <property type="match status" value="1"/>
</dbReference>
<dbReference type="InterPro" id="IPR016181">
    <property type="entry name" value="Acyl_CoA_acyltransferase"/>
</dbReference>
<dbReference type="PANTHER" id="PTHR10545:SF29">
    <property type="entry name" value="GH14572P-RELATED"/>
    <property type="match status" value="1"/>
</dbReference>
<dbReference type="AlphaFoldDB" id="A0A386HT31"/>
<organism evidence="5 6">
    <name type="scientific">Arachidicoccus soli</name>
    <dbReference type="NCBI Taxonomy" id="2341117"/>
    <lineage>
        <taxon>Bacteria</taxon>
        <taxon>Pseudomonadati</taxon>
        <taxon>Bacteroidota</taxon>
        <taxon>Chitinophagia</taxon>
        <taxon>Chitinophagales</taxon>
        <taxon>Chitinophagaceae</taxon>
        <taxon>Arachidicoccus</taxon>
    </lineage>
</organism>
<dbReference type="InterPro" id="IPR051016">
    <property type="entry name" value="Diverse_Substrate_AcTransf"/>
</dbReference>
<protein>
    <submittedName>
        <fullName evidence="5">GNAT family N-acetyltransferase</fullName>
    </submittedName>
</protein>
<accession>A0A386HT31</accession>
<dbReference type="GO" id="GO:0008080">
    <property type="term" value="F:N-acetyltransferase activity"/>
    <property type="evidence" value="ECO:0007669"/>
    <property type="project" value="TreeGrafter"/>
</dbReference>
<dbReference type="RefSeq" id="WP_119990578.1">
    <property type="nucleotide sequence ID" value="NZ_CP032489.1"/>
</dbReference>
<evidence type="ECO:0000256" key="3">
    <source>
        <dbReference type="ARBA" id="ARBA00023315"/>
    </source>
</evidence>
<dbReference type="Gene3D" id="3.40.630.30">
    <property type="match status" value="1"/>
</dbReference>
<keyword evidence="3" id="KW-0012">Acyltransferase</keyword>
<dbReference type="EMBL" id="CP032489">
    <property type="protein sequence ID" value="AYD49138.1"/>
    <property type="molecule type" value="Genomic_DNA"/>
</dbReference>
<dbReference type="SUPFAM" id="SSF55729">
    <property type="entry name" value="Acyl-CoA N-acyltransferases (Nat)"/>
    <property type="match status" value="1"/>
</dbReference>